<evidence type="ECO:0000313" key="2">
    <source>
        <dbReference type="EMBL" id="PHH65557.1"/>
    </source>
</evidence>
<dbReference type="OrthoDB" id="629492at2759"/>
<dbReference type="Gene3D" id="1.20.1280.50">
    <property type="match status" value="1"/>
</dbReference>
<feature type="domain" description="F-box" evidence="1">
    <location>
        <begin position="172"/>
        <end position="221"/>
    </location>
</feature>
<accession>A0A2C5YA19</accession>
<dbReference type="STRING" id="1399860.A0A2C5YA19"/>
<gene>
    <name evidence="2" type="ORF">CDD81_1992</name>
</gene>
<dbReference type="SUPFAM" id="SSF81383">
    <property type="entry name" value="F-box domain"/>
    <property type="match status" value="1"/>
</dbReference>
<dbReference type="InterPro" id="IPR011990">
    <property type="entry name" value="TPR-like_helical_dom_sf"/>
</dbReference>
<evidence type="ECO:0000259" key="1">
    <source>
        <dbReference type="PROSITE" id="PS50181"/>
    </source>
</evidence>
<dbReference type="Pfam" id="PF00646">
    <property type="entry name" value="F-box"/>
    <property type="match status" value="1"/>
</dbReference>
<reference evidence="2 3" key="1">
    <citation type="submission" date="2017-06" db="EMBL/GenBank/DDBJ databases">
        <title>Ant-infecting Ophiocordyceps genomes reveal a high diversity of potential behavioral manipulation genes and a possible major role for enterotoxins.</title>
        <authorList>
            <person name="De Bekker C."/>
            <person name="Evans H.C."/>
            <person name="Brachmann A."/>
            <person name="Hughes D.P."/>
        </authorList>
    </citation>
    <scope>NUCLEOTIDE SEQUENCE [LARGE SCALE GENOMIC DNA]</scope>
    <source>
        <strain evidence="2 3">Map64</strain>
    </source>
</reference>
<evidence type="ECO:0000313" key="3">
    <source>
        <dbReference type="Proteomes" id="UP000226192"/>
    </source>
</evidence>
<dbReference type="InterPro" id="IPR001810">
    <property type="entry name" value="F-box_dom"/>
</dbReference>
<proteinExistence type="predicted"/>
<protein>
    <recommendedName>
        <fullName evidence="1">F-box domain-containing protein</fullName>
    </recommendedName>
</protein>
<dbReference type="Gene3D" id="1.25.40.10">
    <property type="entry name" value="Tetratricopeptide repeat domain"/>
    <property type="match status" value="1"/>
</dbReference>
<dbReference type="EMBL" id="NJET01000016">
    <property type="protein sequence ID" value="PHH65557.1"/>
    <property type="molecule type" value="Genomic_DNA"/>
</dbReference>
<dbReference type="InterPro" id="IPR036047">
    <property type="entry name" value="F-box-like_dom_sf"/>
</dbReference>
<organism evidence="2 3">
    <name type="scientific">Ophiocordyceps australis</name>
    <dbReference type="NCBI Taxonomy" id="1399860"/>
    <lineage>
        <taxon>Eukaryota</taxon>
        <taxon>Fungi</taxon>
        <taxon>Dikarya</taxon>
        <taxon>Ascomycota</taxon>
        <taxon>Pezizomycotina</taxon>
        <taxon>Sordariomycetes</taxon>
        <taxon>Hypocreomycetidae</taxon>
        <taxon>Hypocreales</taxon>
        <taxon>Ophiocordycipitaceae</taxon>
        <taxon>Ophiocordyceps</taxon>
    </lineage>
</organism>
<comment type="caution">
    <text evidence="2">The sequence shown here is derived from an EMBL/GenBank/DDBJ whole genome shotgun (WGS) entry which is preliminary data.</text>
</comment>
<sequence length="651" mass="74227">MEETITQGRNALHLGSLRKACKFFTSAINLCRCMRNGHEQSEPCFIGWDVVAASSELDNDEGLSSLARRPNPNCSTELHLQALYYRSFCYSMLKRCQAARRDAETMVGIAPQAPQSFLRLGQIMSSQDNPQAAHQIFRVGIRVCRHVTGERAQAHIERLNALCGNPRVIRGRADPFQLPGDLIFMIFAYMEVRTLLCCLRVSRTWKSLLEHIDFAPLWKCLILSRPVKGLRSTGGLGSFSQKVSHSLRIVNLGSKVFQLRVPLSCFPGISLPQDAQIPHYPKLELLTVLGAGNEPITEDRVFPISPRQEYLLQDFVARAADTLVHLDLPLLPITWSWSQGPQIIPQFPMLKHLRILSPTNNATPLLRLAMNTPLLQHLTLNRVYFAFAHVDLHIWTQNAHELWNHLETLNIGFDTNSELPIKRELIHSFLTLVARTCKDTIRHVCLNTKDYRQTETLNDLYLNFGAFEWPDPDILDNVSDCHFGQIKTLRFAGPVFSPSDTQAFLRQALDDGTLETFEITLPLNRLDDRYGHDARQFLRDYDWLKDLRTLRSLSLLKINFDLDNYDGSNCPLTQFICSLRNLDTLCLQGLIRARRFCDIMTQVFMKTRLGTVYTDSFSGTDYDLVASQAQLLGVKLKVGLLPRPWPEEVYF</sequence>
<dbReference type="PROSITE" id="PS50181">
    <property type="entry name" value="FBOX"/>
    <property type="match status" value="1"/>
</dbReference>
<dbReference type="Proteomes" id="UP000226192">
    <property type="component" value="Unassembled WGS sequence"/>
</dbReference>
<dbReference type="SUPFAM" id="SSF48452">
    <property type="entry name" value="TPR-like"/>
    <property type="match status" value="1"/>
</dbReference>
<dbReference type="AlphaFoldDB" id="A0A2C5YA19"/>
<keyword evidence="3" id="KW-1185">Reference proteome</keyword>
<name>A0A2C5YA19_9HYPO</name>